<organism evidence="1">
    <name type="scientific">Eutreptiella gymnastica</name>
    <dbReference type="NCBI Taxonomy" id="73025"/>
    <lineage>
        <taxon>Eukaryota</taxon>
        <taxon>Discoba</taxon>
        <taxon>Euglenozoa</taxon>
        <taxon>Euglenida</taxon>
        <taxon>Spirocuta</taxon>
        <taxon>Euglenophyceae</taxon>
        <taxon>Eutreptiales</taxon>
        <taxon>Eutreptiaceae</taxon>
        <taxon>Eutreptiella</taxon>
    </lineage>
</organism>
<proteinExistence type="predicted"/>
<protein>
    <submittedName>
        <fullName evidence="1">Uncharacterized protein</fullName>
    </submittedName>
</protein>
<sequence length="108" mass="11904">MKLVRNRPHLASASHACILVSPPLMCPRYGHACASALQRCVCVPGPVAPPNATRAPRNPDGCSLWQDTGHGVRHVRWAAVLYLLLVCLEWSKLRGSHLKDSFMHNNES</sequence>
<evidence type="ECO:0000313" key="1">
    <source>
        <dbReference type="EMBL" id="CAD9008411.1"/>
    </source>
</evidence>
<dbReference type="AlphaFoldDB" id="A0A7S1NBR7"/>
<name>A0A7S1NBR7_9EUGL</name>
<accession>A0A7S1NBR7</accession>
<dbReference type="EMBL" id="HBGA01053027">
    <property type="protein sequence ID" value="CAD9008411.1"/>
    <property type="molecule type" value="Transcribed_RNA"/>
</dbReference>
<gene>
    <name evidence="1" type="ORF">EGYM00392_LOCUS19505</name>
</gene>
<reference evidence="1" key="1">
    <citation type="submission" date="2021-01" db="EMBL/GenBank/DDBJ databases">
        <authorList>
            <person name="Corre E."/>
            <person name="Pelletier E."/>
            <person name="Niang G."/>
            <person name="Scheremetjew M."/>
            <person name="Finn R."/>
            <person name="Kale V."/>
            <person name="Holt S."/>
            <person name="Cochrane G."/>
            <person name="Meng A."/>
            <person name="Brown T."/>
            <person name="Cohen L."/>
        </authorList>
    </citation>
    <scope>NUCLEOTIDE SEQUENCE</scope>
    <source>
        <strain evidence="1">NIES-381</strain>
    </source>
</reference>